<dbReference type="GO" id="GO:0015627">
    <property type="term" value="C:type II protein secretion system complex"/>
    <property type="evidence" value="ECO:0007669"/>
    <property type="project" value="TreeGrafter"/>
</dbReference>
<feature type="region of interest" description="Disordered" evidence="1">
    <location>
        <begin position="57"/>
        <end position="76"/>
    </location>
</feature>
<organism evidence="4 5">
    <name type="scientific">Brevibacillus parabrevis</name>
    <dbReference type="NCBI Taxonomy" id="54914"/>
    <lineage>
        <taxon>Bacteria</taxon>
        <taxon>Bacillati</taxon>
        <taxon>Bacillota</taxon>
        <taxon>Bacilli</taxon>
        <taxon>Bacillales</taxon>
        <taxon>Paenibacillaceae</taxon>
        <taxon>Brevibacillus</taxon>
    </lineage>
</organism>
<feature type="domain" description="Helix-hairpin-helix DNA-binding motif class 1" evidence="3">
    <location>
        <begin position="206"/>
        <end position="225"/>
    </location>
</feature>
<name>A0A4Y3PGM5_BREPA</name>
<keyword evidence="2" id="KW-0812">Transmembrane</keyword>
<proteinExistence type="predicted"/>
<comment type="caution">
    <text evidence="4">The sequence shown here is derived from an EMBL/GenBank/DDBJ whole genome shotgun (WGS) entry which is preliminary data.</text>
</comment>
<dbReference type="GO" id="GO:0015628">
    <property type="term" value="P:protein secretion by the type II secretion system"/>
    <property type="evidence" value="ECO:0007669"/>
    <property type="project" value="TreeGrafter"/>
</dbReference>
<dbReference type="GO" id="GO:0006281">
    <property type="term" value="P:DNA repair"/>
    <property type="evidence" value="ECO:0007669"/>
    <property type="project" value="InterPro"/>
</dbReference>
<dbReference type="InterPro" id="IPR019554">
    <property type="entry name" value="Soluble_ligand-bd"/>
</dbReference>
<dbReference type="InterPro" id="IPR003583">
    <property type="entry name" value="Hlx-hairpin-Hlx_DNA-bd_motif"/>
</dbReference>
<dbReference type="PANTHER" id="PTHR21180:SF32">
    <property type="entry name" value="ENDONUCLEASE_EXONUCLEASE_PHOSPHATASE FAMILY DOMAIN-CONTAINING PROTEIN 1"/>
    <property type="match status" value="1"/>
</dbReference>
<evidence type="ECO:0000313" key="4">
    <source>
        <dbReference type="EMBL" id="GEB31895.1"/>
    </source>
</evidence>
<dbReference type="InterPro" id="IPR051675">
    <property type="entry name" value="Endo/Exo/Phosphatase_dom_1"/>
</dbReference>
<keyword evidence="5" id="KW-1185">Reference proteome</keyword>
<accession>A0A4Y3PGM5</accession>
<dbReference type="Pfam" id="PF10531">
    <property type="entry name" value="SLBB"/>
    <property type="match status" value="1"/>
</dbReference>
<keyword evidence="2" id="KW-1133">Transmembrane helix</keyword>
<evidence type="ECO:0000313" key="5">
    <source>
        <dbReference type="Proteomes" id="UP000316882"/>
    </source>
</evidence>
<dbReference type="Gene3D" id="1.10.150.320">
    <property type="entry name" value="Photosystem II 12 kDa extrinsic protein"/>
    <property type="match status" value="1"/>
</dbReference>
<dbReference type="Proteomes" id="UP000316882">
    <property type="component" value="Unassembled WGS sequence"/>
</dbReference>
<dbReference type="Pfam" id="PF12836">
    <property type="entry name" value="HHH_3"/>
    <property type="match status" value="1"/>
</dbReference>
<dbReference type="STRING" id="54914.AV540_02675"/>
<gene>
    <name evidence="4" type="ORF">BPA01_14750</name>
</gene>
<dbReference type="InterPro" id="IPR004509">
    <property type="entry name" value="Competence_ComEA_HhH"/>
</dbReference>
<feature type="transmembrane region" description="Helical" evidence="2">
    <location>
        <begin position="12"/>
        <end position="29"/>
    </location>
</feature>
<reference evidence="4 5" key="1">
    <citation type="submission" date="2019-06" db="EMBL/GenBank/DDBJ databases">
        <title>Whole genome shotgun sequence of Brevibacillus parabrevis NBRC 12334.</title>
        <authorList>
            <person name="Hosoyama A."/>
            <person name="Uohara A."/>
            <person name="Ohji S."/>
            <person name="Ichikawa N."/>
        </authorList>
    </citation>
    <scope>NUCLEOTIDE SEQUENCE [LARGE SCALE GENOMIC DNA]</scope>
    <source>
        <strain evidence="4 5">NBRC 12334</strain>
    </source>
</reference>
<dbReference type="InterPro" id="IPR010994">
    <property type="entry name" value="RuvA_2-like"/>
</dbReference>
<keyword evidence="2" id="KW-0472">Membrane</keyword>
<dbReference type="SMART" id="SM00278">
    <property type="entry name" value="HhH1"/>
    <property type="match status" value="2"/>
</dbReference>
<dbReference type="EMBL" id="BJMH01000005">
    <property type="protein sequence ID" value="GEB31895.1"/>
    <property type="molecule type" value="Genomic_DNA"/>
</dbReference>
<evidence type="ECO:0000259" key="3">
    <source>
        <dbReference type="SMART" id="SM00278"/>
    </source>
</evidence>
<dbReference type="NCBIfam" id="TIGR00426">
    <property type="entry name" value="competence protein ComEA helix-hairpin-helix repeat region"/>
    <property type="match status" value="1"/>
</dbReference>
<dbReference type="Gene3D" id="3.10.560.10">
    <property type="entry name" value="Outer membrane lipoprotein wza domain like"/>
    <property type="match status" value="1"/>
</dbReference>
<protein>
    <recommendedName>
        <fullName evidence="3">Helix-hairpin-helix DNA-binding motif class 1 domain-containing protein</fullName>
    </recommendedName>
</protein>
<dbReference type="SUPFAM" id="SSF47781">
    <property type="entry name" value="RuvA domain 2-like"/>
    <property type="match status" value="1"/>
</dbReference>
<evidence type="ECO:0000256" key="1">
    <source>
        <dbReference type="SAM" id="MobiDB-lite"/>
    </source>
</evidence>
<sequence>MLLDWWERYRRLILVVAAIAFLALSFWLYQRDNREGTVGMPIAASAYAQGAAEPKVPSVATTPAEQRAAPDASVPASASASASASRQLAAGAAQEQAAPSLYVDVKGKVKKPGLYRFAPGKRVADAIEEAGGALPQADLDQINLAQPLADGTALIIPAKGSSGTSPLPGVGLPSPASVQVGVNGAPGAGSSKQPGKTVNLNSATVQELMTLPGIGESRAAAILEYRTQVGRFRSVDELKKVSGIGAKMFEKIKDHIVAQ</sequence>
<dbReference type="PANTHER" id="PTHR21180">
    <property type="entry name" value="ENDONUCLEASE/EXONUCLEASE/PHOSPHATASE FAMILY DOMAIN-CONTAINING PROTEIN 1"/>
    <property type="match status" value="1"/>
</dbReference>
<dbReference type="RefSeq" id="WP_122964127.1">
    <property type="nucleotide sequence ID" value="NZ_BJMH01000005.1"/>
</dbReference>
<dbReference type="AlphaFoldDB" id="A0A4Y3PGM5"/>
<feature type="domain" description="Helix-hairpin-helix DNA-binding motif class 1" evidence="3">
    <location>
        <begin position="236"/>
        <end position="255"/>
    </location>
</feature>
<dbReference type="GO" id="GO:0003677">
    <property type="term" value="F:DNA binding"/>
    <property type="evidence" value="ECO:0007669"/>
    <property type="project" value="InterPro"/>
</dbReference>
<evidence type="ECO:0000256" key="2">
    <source>
        <dbReference type="SAM" id="Phobius"/>
    </source>
</evidence>